<name>A0ACB9ZYF7_CATRO</name>
<gene>
    <name evidence="1" type="ORF">M9H77_30746</name>
</gene>
<keyword evidence="2" id="KW-1185">Reference proteome</keyword>
<organism evidence="1 2">
    <name type="scientific">Catharanthus roseus</name>
    <name type="common">Madagascar periwinkle</name>
    <name type="synonym">Vinca rosea</name>
    <dbReference type="NCBI Taxonomy" id="4058"/>
    <lineage>
        <taxon>Eukaryota</taxon>
        <taxon>Viridiplantae</taxon>
        <taxon>Streptophyta</taxon>
        <taxon>Embryophyta</taxon>
        <taxon>Tracheophyta</taxon>
        <taxon>Spermatophyta</taxon>
        <taxon>Magnoliopsida</taxon>
        <taxon>eudicotyledons</taxon>
        <taxon>Gunneridae</taxon>
        <taxon>Pentapetalae</taxon>
        <taxon>asterids</taxon>
        <taxon>lamiids</taxon>
        <taxon>Gentianales</taxon>
        <taxon>Apocynaceae</taxon>
        <taxon>Rauvolfioideae</taxon>
        <taxon>Vinceae</taxon>
        <taxon>Catharanthinae</taxon>
        <taxon>Catharanthus</taxon>
    </lineage>
</organism>
<proteinExistence type="predicted"/>
<comment type="caution">
    <text evidence="1">The sequence shown here is derived from an EMBL/GenBank/DDBJ whole genome shotgun (WGS) entry which is preliminary data.</text>
</comment>
<reference evidence="2" key="1">
    <citation type="journal article" date="2023" name="Nat. Plants">
        <title>Single-cell RNA sequencing provides a high-resolution roadmap for understanding the multicellular compartmentation of specialized metabolism.</title>
        <authorList>
            <person name="Sun S."/>
            <person name="Shen X."/>
            <person name="Li Y."/>
            <person name="Li Y."/>
            <person name="Wang S."/>
            <person name="Li R."/>
            <person name="Zhang H."/>
            <person name="Shen G."/>
            <person name="Guo B."/>
            <person name="Wei J."/>
            <person name="Xu J."/>
            <person name="St-Pierre B."/>
            <person name="Chen S."/>
            <person name="Sun C."/>
        </authorList>
    </citation>
    <scope>NUCLEOTIDE SEQUENCE [LARGE SCALE GENOMIC DNA]</scope>
</reference>
<dbReference type="Proteomes" id="UP001060085">
    <property type="component" value="Linkage Group LG07"/>
</dbReference>
<sequence length="120" mass="14070">MMMPRPIGQLVKLVPESYPGTLLNNTKVNSREHVNAISARFDEEIPKEEKVMIVQIEESCIKKERRSFGTLDSKPPIVEYKLKIPYPVSLVRDRNQENIRKFIEIFKQLKINLPLYDLLM</sequence>
<evidence type="ECO:0000313" key="2">
    <source>
        <dbReference type="Proteomes" id="UP001060085"/>
    </source>
</evidence>
<accession>A0ACB9ZYF7</accession>
<dbReference type="EMBL" id="CM044707">
    <property type="protein sequence ID" value="KAI5653559.1"/>
    <property type="molecule type" value="Genomic_DNA"/>
</dbReference>
<protein>
    <submittedName>
        <fullName evidence="1">Uncharacterized protein</fullName>
    </submittedName>
</protein>
<evidence type="ECO:0000313" key="1">
    <source>
        <dbReference type="EMBL" id="KAI5653559.1"/>
    </source>
</evidence>